<evidence type="ECO:0000313" key="2">
    <source>
        <dbReference type="EMBL" id="SNS92329.1"/>
    </source>
</evidence>
<accession>A0A239IFL8</accession>
<dbReference type="OrthoDB" id="1091280at2"/>
<dbReference type="Proteomes" id="UP000198432">
    <property type="component" value="Unassembled WGS sequence"/>
</dbReference>
<name>A0A239IFL8_9BACT</name>
<evidence type="ECO:0000256" key="1">
    <source>
        <dbReference type="SAM" id="Coils"/>
    </source>
</evidence>
<proteinExistence type="predicted"/>
<reference evidence="3" key="1">
    <citation type="submission" date="2017-06" db="EMBL/GenBank/DDBJ databases">
        <authorList>
            <person name="Varghese N."/>
            <person name="Submissions S."/>
        </authorList>
    </citation>
    <scope>NUCLEOTIDE SEQUENCE [LARGE SCALE GENOMIC DNA]</scope>
    <source>
        <strain evidence="3">NKM1</strain>
    </source>
</reference>
<gene>
    <name evidence="2" type="ORF">SAMN06296052_11729</name>
</gene>
<feature type="coiled-coil region" evidence="1">
    <location>
        <begin position="105"/>
        <end position="158"/>
    </location>
</feature>
<dbReference type="RefSeq" id="WP_089320480.1">
    <property type="nucleotide sequence ID" value="NZ_FZOQ01000017.1"/>
</dbReference>
<keyword evidence="3" id="KW-1185">Reference proteome</keyword>
<dbReference type="EMBL" id="FZOQ01000017">
    <property type="protein sequence ID" value="SNS92329.1"/>
    <property type="molecule type" value="Genomic_DNA"/>
</dbReference>
<protein>
    <submittedName>
        <fullName evidence="2">Uncharacterized protein</fullName>
    </submittedName>
</protein>
<organism evidence="2 3">
    <name type="scientific">Pontibacter ummariensis</name>
    <dbReference type="NCBI Taxonomy" id="1610492"/>
    <lineage>
        <taxon>Bacteria</taxon>
        <taxon>Pseudomonadati</taxon>
        <taxon>Bacteroidota</taxon>
        <taxon>Cytophagia</taxon>
        <taxon>Cytophagales</taxon>
        <taxon>Hymenobacteraceae</taxon>
        <taxon>Pontibacter</taxon>
    </lineage>
</organism>
<keyword evidence="1" id="KW-0175">Coiled coil</keyword>
<sequence>MVNAPLVNKLELHYFFSDSSHSMDAFVRNKCESELLAIIREISSITGIEIRIETEAYAEGGLRERFKLLAKNQFVLTTLLAIITSVATTVPSGYLLHKLTTDPEVEELEKQKLRNEVEQGRLEQQKIKTEIERNELENHRLRLDMRQHERELNEASRVSPVINVTQVVTHINDTSYKVLKHRSSFYKALNSYPKVTQVSFTRLTSDNQEAGAPVSVVYQDFSQFIVSTDELPPIRDEQAVVEIISPVLKPGNYKWKGIYLKTGHSIDFYMKDQDFKEDVVKARIPFRNGSRIACVLDISRKLSETGEAVNTTYAVSIVTATFEGGTMIETSQGRNYRTSKNQLKLTFE</sequence>
<dbReference type="AlphaFoldDB" id="A0A239IFL8"/>
<evidence type="ECO:0000313" key="3">
    <source>
        <dbReference type="Proteomes" id="UP000198432"/>
    </source>
</evidence>